<proteinExistence type="predicted"/>
<organism evidence="2 3">
    <name type="scientific">Pseudochrobactrum saccharolyticum</name>
    <dbReference type="NCBI Taxonomy" id="354352"/>
    <lineage>
        <taxon>Bacteria</taxon>
        <taxon>Pseudomonadati</taxon>
        <taxon>Pseudomonadota</taxon>
        <taxon>Alphaproteobacteria</taxon>
        <taxon>Hyphomicrobiales</taxon>
        <taxon>Brucellaceae</taxon>
        <taxon>Pseudochrobactrum</taxon>
    </lineage>
</organism>
<dbReference type="Proteomes" id="UP000531231">
    <property type="component" value="Unassembled WGS sequence"/>
</dbReference>
<dbReference type="AlphaFoldDB" id="A0A7W8EPM7"/>
<keyword evidence="3" id="KW-1185">Reference proteome</keyword>
<evidence type="ECO:0000256" key="1">
    <source>
        <dbReference type="SAM" id="SignalP"/>
    </source>
</evidence>
<dbReference type="RefSeq" id="WP_151158864.1">
    <property type="nucleotide sequence ID" value="NZ_JACHIL010000001.1"/>
</dbReference>
<comment type="caution">
    <text evidence="2">The sequence shown here is derived from an EMBL/GenBank/DDBJ whole genome shotgun (WGS) entry which is preliminary data.</text>
</comment>
<reference evidence="2 3" key="1">
    <citation type="submission" date="2020-08" db="EMBL/GenBank/DDBJ databases">
        <title>Genomic Encyclopedia of Type Strains, Phase IV (KMG-IV): sequencing the most valuable type-strain genomes for metagenomic binning, comparative biology and taxonomic classification.</title>
        <authorList>
            <person name="Goeker M."/>
        </authorList>
    </citation>
    <scope>NUCLEOTIDE SEQUENCE [LARGE SCALE GENOMIC DNA]</scope>
    <source>
        <strain evidence="2 3">DSM 25620</strain>
    </source>
</reference>
<evidence type="ECO:0008006" key="4">
    <source>
        <dbReference type="Google" id="ProtNLM"/>
    </source>
</evidence>
<sequence length="282" mass="30420">MMFTDKAARIHTATDQNRIFAAAILTALSVMPATAFAADSGYRTEYGISVFGITIARSELNTRITNNAYALDGSFHSSGVARIFDSTKGSIAINGNMRKQGTAAAVQPVSYLTTYRSGKKHKRTAISFKNGSVSAFDNQPPIRKNDPWVETRPDDLKAVFDPISAMMITSPTSAAVCNRTLQIFDGQTRAQIRLSPAGTEAFSIKDFDGTAITCNAKFVPVSGYEKDKKSVRYLADKSKITISFASLNTDKQGAGIYAPVAASVGTQIGTVKVRATRFEQTK</sequence>
<feature type="signal peptide" evidence="1">
    <location>
        <begin position="1"/>
        <end position="37"/>
    </location>
</feature>
<evidence type="ECO:0000313" key="2">
    <source>
        <dbReference type="EMBL" id="MBB5090497.1"/>
    </source>
</evidence>
<evidence type="ECO:0000313" key="3">
    <source>
        <dbReference type="Proteomes" id="UP000531231"/>
    </source>
</evidence>
<dbReference type="InterPro" id="IPR021457">
    <property type="entry name" value="DUF3108"/>
</dbReference>
<dbReference type="EMBL" id="JACHIL010000001">
    <property type="protein sequence ID" value="MBB5090497.1"/>
    <property type="molecule type" value="Genomic_DNA"/>
</dbReference>
<gene>
    <name evidence="2" type="ORF">HNQ68_001009</name>
</gene>
<accession>A0A7W8EPM7</accession>
<feature type="chain" id="PRO_5031478528" description="DUF3108 domain-containing protein" evidence="1">
    <location>
        <begin position="38"/>
        <end position="282"/>
    </location>
</feature>
<name>A0A7W8EPM7_9HYPH</name>
<protein>
    <recommendedName>
        <fullName evidence="4">DUF3108 domain-containing protein</fullName>
    </recommendedName>
</protein>
<keyword evidence="1" id="KW-0732">Signal</keyword>
<dbReference type="Pfam" id="PF11306">
    <property type="entry name" value="DUF3108"/>
    <property type="match status" value="1"/>
</dbReference>